<keyword evidence="11" id="KW-1185">Reference proteome</keyword>
<dbReference type="InterPro" id="IPR012910">
    <property type="entry name" value="Plug_dom"/>
</dbReference>
<keyword evidence="8" id="KW-0732">Signal</keyword>
<feature type="chain" id="PRO_5026159696" evidence="8">
    <location>
        <begin position="18"/>
        <end position="1116"/>
    </location>
</feature>
<dbReference type="InterPro" id="IPR023996">
    <property type="entry name" value="TonB-dep_OMP_SusC/RagA"/>
</dbReference>
<evidence type="ECO:0000256" key="2">
    <source>
        <dbReference type="ARBA" id="ARBA00022448"/>
    </source>
</evidence>
<dbReference type="GO" id="GO:0009279">
    <property type="term" value="C:cell outer membrane"/>
    <property type="evidence" value="ECO:0007669"/>
    <property type="project" value="UniProtKB-SubCell"/>
</dbReference>
<proteinExistence type="inferred from homology"/>
<dbReference type="KEGG" id="mcos:GM418_17590"/>
<evidence type="ECO:0000256" key="3">
    <source>
        <dbReference type="ARBA" id="ARBA00022452"/>
    </source>
</evidence>
<dbReference type="NCBIfam" id="TIGR04056">
    <property type="entry name" value="OMP_RagA_SusC"/>
    <property type="match status" value="1"/>
</dbReference>
<dbReference type="NCBIfam" id="TIGR04057">
    <property type="entry name" value="SusC_RagA_signa"/>
    <property type="match status" value="1"/>
</dbReference>
<dbReference type="Pfam" id="PF07660">
    <property type="entry name" value="STN"/>
    <property type="match status" value="1"/>
</dbReference>
<evidence type="ECO:0000313" key="10">
    <source>
        <dbReference type="EMBL" id="QGY48145.1"/>
    </source>
</evidence>
<keyword evidence="6 7" id="KW-0998">Cell outer membrane</keyword>
<feature type="signal peptide" evidence="8">
    <location>
        <begin position="1"/>
        <end position="17"/>
    </location>
</feature>
<dbReference type="Pfam" id="PF07715">
    <property type="entry name" value="Plug"/>
    <property type="match status" value="1"/>
</dbReference>
<name>A0A6I6JYT2_9BACT</name>
<dbReference type="FunFam" id="2.60.40.1120:FF:000003">
    <property type="entry name" value="Outer membrane protein Omp121"/>
    <property type="match status" value="1"/>
</dbReference>
<accession>A0A6I6JYT2</accession>
<dbReference type="Gene3D" id="2.170.130.10">
    <property type="entry name" value="TonB-dependent receptor, plug domain"/>
    <property type="match status" value="1"/>
</dbReference>
<dbReference type="SUPFAM" id="SSF56935">
    <property type="entry name" value="Porins"/>
    <property type="match status" value="1"/>
</dbReference>
<feature type="domain" description="Secretin/TonB short N-terminal" evidence="9">
    <location>
        <begin position="48"/>
        <end position="100"/>
    </location>
</feature>
<evidence type="ECO:0000313" key="11">
    <source>
        <dbReference type="Proteomes" id="UP000428260"/>
    </source>
</evidence>
<dbReference type="AlphaFoldDB" id="A0A6I6JYT2"/>
<dbReference type="InterPro" id="IPR036942">
    <property type="entry name" value="Beta-barrel_TonB_sf"/>
</dbReference>
<dbReference type="InterPro" id="IPR039426">
    <property type="entry name" value="TonB-dep_rcpt-like"/>
</dbReference>
<evidence type="ECO:0000256" key="8">
    <source>
        <dbReference type="SAM" id="SignalP"/>
    </source>
</evidence>
<evidence type="ECO:0000256" key="7">
    <source>
        <dbReference type="PROSITE-ProRule" id="PRU01360"/>
    </source>
</evidence>
<reference evidence="10 11" key="1">
    <citation type="submission" date="2019-11" db="EMBL/GenBank/DDBJ databases">
        <authorList>
            <person name="Zheng R.K."/>
            <person name="Sun C.M."/>
        </authorList>
    </citation>
    <scope>NUCLEOTIDE SEQUENCE [LARGE SCALE GENOMIC DNA]</scope>
    <source>
        <strain evidence="10 11">WC007</strain>
    </source>
</reference>
<keyword evidence="5 7" id="KW-0472">Membrane</keyword>
<evidence type="ECO:0000256" key="4">
    <source>
        <dbReference type="ARBA" id="ARBA00022692"/>
    </source>
</evidence>
<dbReference type="PROSITE" id="PS52016">
    <property type="entry name" value="TONB_DEPENDENT_REC_3"/>
    <property type="match status" value="1"/>
</dbReference>
<keyword evidence="4 7" id="KW-0812">Transmembrane</keyword>
<dbReference type="SUPFAM" id="SSF49464">
    <property type="entry name" value="Carboxypeptidase regulatory domain-like"/>
    <property type="match status" value="1"/>
</dbReference>
<dbReference type="InterPro" id="IPR008969">
    <property type="entry name" value="CarboxyPept-like_regulatory"/>
</dbReference>
<dbReference type="EMBL" id="CP046401">
    <property type="protein sequence ID" value="QGY48145.1"/>
    <property type="molecule type" value="Genomic_DNA"/>
</dbReference>
<dbReference type="Proteomes" id="UP000428260">
    <property type="component" value="Chromosome"/>
</dbReference>
<sequence>MKINVFLVLVLTLQTTASVWSQTNNLSLDLKKNTLLELLNTIEDNSDYRFFYNNDEVNVYEEVTVKVEDKSIGEILNIVFKGLPYKFNEINDNVILIERSDAEQSQQNVLSGKVVDEQGQPLPGVTVVIKGTTEGTVTNSEGTFTISNVPENSTLVFSFVGLKSQEVEVGAQTQISVTMQSDVIGLEEVVAIGYGISKKSDLTGAITQVKTDEMKKFTPSNVSDLLRTTVPGLNVGYATSAKGNSSFEIRGETTLTAGASPLIVLDGVIYNGDVSDINPDDIDRMDVLKDASSAAVYGSRATNGVIVITTKRGSSDKPAITFNSSIGVATAANRVRPYDAEGFIQWRSDMFKSVFSATVPSDLWSPFDDPRTIDSQYLDEWLAYHSTDETNMVDAWLAGLRLTGTEIENYKAGITRDWEKDIFHNGLRQDYNISLSGKKPSFTYYWSLGYMDNQALTIGDEFSTIRSRVNLEGQAAKFLKVGLNAQFSYRDESSVPANAGQYQNLTPYSLYYADNSEQLRLYPNDDIQAQHPLLNRKYREREQEYYTFFPKIYSILELPFGITYTMNFTTRLVFYHNYVHDSSEHPSWGLFGGLATREHSLRREWQIDNIINWNRTFLNVHKFDITLLANAEKNRFNSDGMENRYFSPNDVLGYHDMTTGTLPVLSTDDDVETADALMGRINYSYKNKYLFTFSVRRDGSSLFGYSNPRATFPAAALGWVVTEEDFFNSDAINYLKVRASWGTNGNRDINNYAALSRILSGKYLNADQNGVGYTIPTLVINTMENRNLKWEQTQAFNVGIDFNLYNGILSGSVEAYDMSTTDVLVNRELPTLTGYERVYANLGEVVNKGLEITLNSVNIKRPNFEWHTNFIFSLNRNKIVSITGEKFDVYDDNGNIIGQKEPDDITNNWFIGESKDVIWDYKILGTWKIGEEEEAAKWSQAPGDFHLEDVNNDGLLTDEDKQYLGYRSPRFRWTMTNSFNIYKNFEASFIMYSLWGQMSSFDQAKHDNHIEDRRNTWQVPYWTPENPRNDYARLRSAPANGVSYSAWFDRSYIRLENVAISYRLPSALLNRTFIETCRFSLNVRNGGVWAPTWKFGDPEDGTRSQRIFSLGVNLTI</sequence>
<evidence type="ECO:0000259" key="9">
    <source>
        <dbReference type="SMART" id="SM00965"/>
    </source>
</evidence>
<keyword evidence="2 7" id="KW-0813">Transport</keyword>
<evidence type="ECO:0000256" key="1">
    <source>
        <dbReference type="ARBA" id="ARBA00004571"/>
    </source>
</evidence>
<evidence type="ECO:0000256" key="6">
    <source>
        <dbReference type="ARBA" id="ARBA00023237"/>
    </source>
</evidence>
<dbReference type="InterPro" id="IPR011662">
    <property type="entry name" value="Secretin/TonB_short_N"/>
</dbReference>
<gene>
    <name evidence="10" type="ORF">GM418_17590</name>
</gene>
<keyword evidence="3 7" id="KW-1134">Transmembrane beta strand</keyword>
<dbReference type="SMART" id="SM00965">
    <property type="entry name" value="STN"/>
    <property type="match status" value="1"/>
</dbReference>
<dbReference type="InterPro" id="IPR023997">
    <property type="entry name" value="TonB-dep_OMP_SusC/RagA_CS"/>
</dbReference>
<organism evidence="10 11">
    <name type="scientific">Maribellus comscasis</name>
    <dbReference type="NCBI Taxonomy" id="2681766"/>
    <lineage>
        <taxon>Bacteria</taxon>
        <taxon>Pseudomonadati</taxon>
        <taxon>Bacteroidota</taxon>
        <taxon>Bacteroidia</taxon>
        <taxon>Marinilabiliales</taxon>
        <taxon>Prolixibacteraceae</taxon>
        <taxon>Maribellus</taxon>
    </lineage>
</organism>
<comment type="similarity">
    <text evidence="7">Belongs to the TonB-dependent receptor family.</text>
</comment>
<dbReference type="Gene3D" id="2.40.170.20">
    <property type="entry name" value="TonB-dependent receptor, beta-barrel domain"/>
    <property type="match status" value="1"/>
</dbReference>
<dbReference type="Pfam" id="PF13715">
    <property type="entry name" value="CarbopepD_reg_2"/>
    <property type="match status" value="1"/>
</dbReference>
<protein>
    <submittedName>
        <fullName evidence="10">SusC/RagA family TonB-linked outer membrane protein</fullName>
    </submittedName>
</protein>
<evidence type="ECO:0000256" key="5">
    <source>
        <dbReference type="ARBA" id="ARBA00023136"/>
    </source>
</evidence>
<comment type="subcellular location">
    <subcellularLocation>
        <location evidence="1 7">Cell outer membrane</location>
        <topology evidence="1 7">Multi-pass membrane protein</topology>
    </subcellularLocation>
</comment>
<dbReference type="Gene3D" id="2.60.40.1120">
    <property type="entry name" value="Carboxypeptidase-like, regulatory domain"/>
    <property type="match status" value="1"/>
</dbReference>
<dbReference type="InterPro" id="IPR037066">
    <property type="entry name" value="Plug_dom_sf"/>
</dbReference>